<sequence length="52" mass="6058">MAIDRLPESLVKRASTISLSEENKFILGILSDFKVQNEIFLQYSFRLLAIIW</sequence>
<dbReference type="EMBL" id="KI283488">
    <property type="protein sequence ID" value="ESA13870.1"/>
    <property type="molecule type" value="Genomic_DNA"/>
</dbReference>
<dbReference type="HOGENOM" id="CLU_3088405_0_0_1"/>
<name>U9U0I5_RHIID</name>
<accession>U9U0I5</accession>
<protein>
    <submittedName>
        <fullName evidence="1">Uncharacterized protein</fullName>
    </submittedName>
</protein>
<dbReference type="AlphaFoldDB" id="U9U0I5"/>
<evidence type="ECO:0000313" key="1">
    <source>
        <dbReference type="EMBL" id="ESA13870.1"/>
    </source>
</evidence>
<organism evidence="1">
    <name type="scientific">Rhizophagus irregularis (strain DAOM 181602 / DAOM 197198 / MUCL 43194)</name>
    <name type="common">Arbuscular mycorrhizal fungus</name>
    <name type="synonym">Glomus intraradices</name>
    <dbReference type="NCBI Taxonomy" id="747089"/>
    <lineage>
        <taxon>Eukaryota</taxon>
        <taxon>Fungi</taxon>
        <taxon>Fungi incertae sedis</taxon>
        <taxon>Mucoromycota</taxon>
        <taxon>Glomeromycotina</taxon>
        <taxon>Glomeromycetes</taxon>
        <taxon>Glomerales</taxon>
        <taxon>Glomeraceae</taxon>
        <taxon>Rhizophagus</taxon>
    </lineage>
</organism>
<proteinExistence type="predicted"/>
<reference evidence="1" key="1">
    <citation type="submission" date="2013-07" db="EMBL/GenBank/DDBJ databases">
        <title>The genome of an arbuscular mycorrhizal fungus provides insights into the evolution of the oldest plant symbiosis.</title>
        <authorList>
            <consortium name="DOE Joint Genome Institute"/>
            <person name="Tisserant E."/>
            <person name="Malbreil M."/>
            <person name="Kuo A."/>
            <person name="Kohler A."/>
            <person name="Symeonidi A."/>
            <person name="Balestrini R."/>
            <person name="Charron P."/>
            <person name="Duensing N."/>
            <person name="Frei-dit-Frey N."/>
            <person name="Gianinazzi-Pearson V."/>
            <person name="Gilbert B."/>
            <person name="Handa Y."/>
            <person name="Hijri M."/>
            <person name="Kaul R."/>
            <person name="Kawaguchi M."/>
            <person name="Krajinski F."/>
            <person name="Lammers P."/>
            <person name="Lapierre D."/>
            <person name="Masclaux F.G."/>
            <person name="Murat C."/>
            <person name="Morin E."/>
            <person name="Ndikumana S."/>
            <person name="Pagni M."/>
            <person name="Petitpierre D."/>
            <person name="Requena N."/>
            <person name="Rosikiewicz P."/>
            <person name="Riley R."/>
            <person name="Saito K."/>
            <person name="San Clemente H."/>
            <person name="Shapiro H."/>
            <person name="van Tuinen D."/>
            <person name="Becard G."/>
            <person name="Bonfante P."/>
            <person name="Paszkowski U."/>
            <person name="Shachar-Hill Y."/>
            <person name="Young J.P."/>
            <person name="Sanders I.R."/>
            <person name="Henrissat B."/>
            <person name="Rensing S.A."/>
            <person name="Grigoriev I.V."/>
            <person name="Corradi N."/>
            <person name="Roux C."/>
            <person name="Martin F."/>
        </authorList>
    </citation>
    <scope>NUCLEOTIDE SEQUENCE</scope>
    <source>
        <strain evidence="1">DAOM 197198</strain>
    </source>
</reference>
<gene>
    <name evidence="1" type="ORF">GLOINDRAFT_25578</name>
</gene>